<comment type="caution">
    <text evidence="1">The sequence shown here is derived from an EMBL/GenBank/DDBJ whole genome shotgun (WGS) entry which is preliminary data.</text>
</comment>
<gene>
    <name evidence="1" type="ORF">KI688_006660</name>
</gene>
<reference evidence="1" key="1">
    <citation type="submission" date="2021-06" db="EMBL/GenBank/DDBJ databases">
        <title>Genome Sequence of Mortierella hyaline Strain SCG-10, a Cold-Adapted, Nitrate-Reducing Fungus Isolated from Soil in Minnesota, USA.</title>
        <authorList>
            <person name="Aldossari N."/>
        </authorList>
    </citation>
    <scope>NUCLEOTIDE SEQUENCE</scope>
    <source>
        <strain evidence="1">SCG-10</strain>
    </source>
</reference>
<dbReference type="AlphaFoldDB" id="A0A9P8BNB1"/>
<dbReference type="OrthoDB" id="2409115at2759"/>
<protein>
    <submittedName>
        <fullName evidence="1">Uncharacterized protein</fullName>
    </submittedName>
</protein>
<name>A0A9P8BNB1_9FUNG</name>
<organism evidence="1 2">
    <name type="scientific">Linnemannia hyalina</name>
    <dbReference type="NCBI Taxonomy" id="64524"/>
    <lineage>
        <taxon>Eukaryota</taxon>
        <taxon>Fungi</taxon>
        <taxon>Fungi incertae sedis</taxon>
        <taxon>Mucoromycota</taxon>
        <taxon>Mortierellomycotina</taxon>
        <taxon>Mortierellomycetes</taxon>
        <taxon>Mortierellales</taxon>
        <taxon>Mortierellaceae</taxon>
        <taxon>Linnemannia</taxon>
    </lineage>
</organism>
<keyword evidence="2" id="KW-1185">Reference proteome</keyword>
<evidence type="ECO:0000313" key="2">
    <source>
        <dbReference type="Proteomes" id="UP000707451"/>
    </source>
</evidence>
<dbReference type="EMBL" id="JAHRHY010000021">
    <property type="protein sequence ID" value="KAG9061943.1"/>
    <property type="molecule type" value="Genomic_DNA"/>
</dbReference>
<evidence type="ECO:0000313" key="1">
    <source>
        <dbReference type="EMBL" id="KAG9061943.1"/>
    </source>
</evidence>
<accession>A0A9P8BNB1</accession>
<proteinExistence type="predicted"/>
<sequence length="165" mass="19307">MDKNELVAWINLVAGKIEHLEQTDDLLLRNLVSSHIARLEETEEIYLSMFQTRTANGVRVFNASLMMQPERISLYLIRQQIYYTALEHHVLIQVLRQLDINMATVRSLAVSNKMVERLEQLRLEERAYLADTDALRAGNQPNLQNTSFLIKKVVDYFVNDSYKYF</sequence>
<dbReference type="Proteomes" id="UP000707451">
    <property type="component" value="Unassembled WGS sequence"/>
</dbReference>